<proteinExistence type="predicted"/>
<dbReference type="Proteomes" id="UP000663870">
    <property type="component" value="Unassembled WGS sequence"/>
</dbReference>
<evidence type="ECO:0000313" key="2">
    <source>
        <dbReference type="EMBL" id="CAF0861735.1"/>
    </source>
</evidence>
<protein>
    <recommendedName>
        <fullName evidence="5">F-box domain-containing protein</fullName>
    </recommendedName>
</protein>
<dbReference type="SUPFAM" id="SSF52047">
    <property type="entry name" value="RNI-like"/>
    <property type="match status" value="1"/>
</dbReference>
<dbReference type="Proteomes" id="UP000663854">
    <property type="component" value="Unassembled WGS sequence"/>
</dbReference>
<organism evidence="1 3">
    <name type="scientific">Rotaria sordida</name>
    <dbReference type="NCBI Taxonomy" id="392033"/>
    <lineage>
        <taxon>Eukaryota</taxon>
        <taxon>Metazoa</taxon>
        <taxon>Spiralia</taxon>
        <taxon>Gnathifera</taxon>
        <taxon>Rotifera</taxon>
        <taxon>Eurotatoria</taxon>
        <taxon>Bdelloidea</taxon>
        <taxon>Philodinida</taxon>
        <taxon>Philodinidae</taxon>
        <taxon>Rotaria</taxon>
    </lineage>
</organism>
<name>A0A813Q4X4_9BILA</name>
<dbReference type="AlphaFoldDB" id="A0A813Q4X4"/>
<sequence>MPKRTNELYQFNIDKKRIKYVNHISTFETMSNELIMELFEYFDLYSLYLTFYSLNSRFNSIICYCQVHVNLDKIDPLYFTSFIGNFIYSNIDKGRICSLQSSMSHQITVLVNDIVMDRFILLRSLTLARCSIDLVIQILNRIEKSTLERISITSCKRFIGRKYSLTQHLLSAERHPSLRSINLRLCARGLVSLTDVEITTQTLNRLEYLSLDKPSEIEDLLHILDLLPNLQSLNSIINNLTDPFLLSIQVKQCLLLSRLTLTSSIIQISTLEYLLKIFPNIMYLYLDFSSRSSKLIDSQYWIDLFEKMHLLRRVYIRISIPLFQTTLSHEQVRDRVKLFKRPWFFTRNLINRMHTIRIIINGIK</sequence>
<evidence type="ECO:0000313" key="4">
    <source>
        <dbReference type="Proteomes" id="UP000663870"/>
    </source>
</evidence>
<dbReference type="InterPro" id="IPR032675">
    <property type="entry name" value="LRR_dom_sf"/>
</dbReference>
<evidence type="ECO:0000313" key="1">
    <source>
        <dbReference type="EMBL" id="CAF0762022.1"/>
    </source>
</evidence>
<gene>
    <name evidence="2" type="ORF">JXQ802_LOCUS7222</name>
    <name evidence="1" type="ORF">PYM288_LOCUS2646</name>
</gene>
<reference evidence="1" key="1">
    <citation type="submission" date="2021-02" db="EMBL/GenBank/DDBJ databases">
        <authorList>
            <person name="Nowell W R."/>
        </authorList>
    </citation>
    <scope>NUCLEOTIDE SEQUENCE</scope>
</reference>
<keyword evidence="4" id="KW-1185">Reference proteome</keyword>
<dbReference type="Gene3D" id="3.80.10.10">
    <property type="entry name" value="Ribonuclease Inhibitor"/>
    <property type="match status" value="1"/>
</dbReference>
<accession>A0A813Q4X4</accession>
<evidence type="ECO:0000313" key="3">
    <source>
        <dbReference type="Proteomes" id="UP000663854"/>
    </source>
</evidence>
<comment type="caution">
    <text evidence="1">The sequence shown here is derived from an EMBL/GenBank/DDBJ whole genome shotgun (WGS) entry which is preliminary data.</text>
</comment>
<dbReference type="EMBL" id="CAJNOH010000018">
    <property type="protein sequence ID" value="CAF0762022.1"/>
    <property type="molecule type" value="Genomic_DNA"/>
</dbReference>
<evidence type="ECO:0008006" key="5">
    <source>
        <dbReference type="Google" id="ProtNLM"/>
    </source>
</evidence>
<dbReference type="EMBL" id="CAJNOL010000119">
    <property type="protein sequence ID" value="CAF0861735.1"/>
    <property type="molecule type" value="Genomic_DNA"/>
</dbReference>